<gene>
    <name evidence="2" type="ORF">GSB_152915</name>
</gene>
<feature type="compositionally biased region" description="Basic and acidic residues" evidence="1">
    <location>
        <begin position="1"/>
        <end position="13"/>
    </location>
</feature>
<accession>V6TXZ9</accession>
<sequence length="146" mass="16531">VIEPRASHPERPPALHLLLTREAPEQKEPNRLLTDTGESSEHPAHPTTPGQRGTQQAQSPRWSDCSCNDRTAHQANNPTSAILIPCQPSREPTHRETTTRTPDSQRRQLRYLRPQQRPYIIPRSTGKKSPQYSLRDPPSPPDMAIE</sequence>
<evidence type="ECO:0000313" key="3">
    <source>
        <dbReference type="Proteomes" id="UP000018040"/>
    </source>
</evidence>
<reference evidence="2 3" key="2">
    <citation type="journal article" date="2013" name="Genome Biol. Evol.">
        <title>Genome sequencing of Giardia lamblia genotypes A2 and B isolates (DH and GS) and comparative analysis with the genomes of genotypes A1 and E (WB and Pig).</title>
        <authorList>
            <person name="Adam R.D."/>
            <person name="Dahlstrom E.W."/>
            <person name="Martens C.A."/>
            <person name="Bruno D.P."/>
            <person name="Barbian K.D."/>
            <person name="Ricklefs S.M."/>
            <person name="Hernandez M.M."/>
            <person name="Narla N.P."/>
            <person name="Patel R.B."/>
            <person name="Porcella S.F."/>
            <person name="Nash T.E."/>
        </authorList>
    </citation>
    <scope>NUCLEOTIDE SEQUENCE [LARGE SCALE GENOMIC DNA]</scope>
    <source>
        <strain evidence="2 3">GS</strain>
    </source>
</reference>
<feature type="compositionally biased region" description="Pro residues" evidence="1">
    <location>
        <begin position="137"/>
        <end position="146"/>
    </location>
</feature>
<proteinExistence type="predicted"/>
<comment type="caution">
    <text evidence="2">The sequence shown here is derived from an EMBL/GenBank/DDBJ whole genome shotgun (WGS) entry which is preliminary data.</text>
</comment>
<dbReference type="Proteomes" id="UP000018040">
    <property type="component" value="Unassembled WGS sequence"/>
</dbReference>
<protein>
    <submittedName>
        <fullName evidence="2">Uncharacterized protein</fullName>
    </submittedName>
</protein>
<feature type="non-terminal residue" evidence="2">
    <location>
        <position position="1"/>
    </location>
</feature>
<reference evidence="3" key="1">
    <citation type="submission" date="2012-02" db="EMBL/GenBank/DDBJ databases">
        <title>Genome sequencing of Giardia lamblia Genotypes A2 and B isolates (DH and GS) and comparative analysis with the genomes of Genotypes A1 and E (WB and Pig).</title>
        <authorList>
            <person name="Adam R."/>
            <person name="Dahlstrom E."/>
            <person name="Martens C."/>
            <person name="Bruno D."/>
            <person name="Barbian K."/>
            <person name="Porcella S.F."/>
            <person name="Nash T."/>
        </authorList>
    </citation>
    <scope>NUCLEOTIDE SEQUENCE</scope>
    <source>
        <strain evidence="3">GS</strain>
    </source>
</reference>
<feature type="compositionally biased region" description="Polar residues" evidence="1">
    <location>
        <begin position="48"/>
        <end position="80"/>
    </location>
</feature>
<name>V6TXZ9_GIAIN</name>
<dbReference type="EMBL" id="AHHH01000055">
    <property type="protein sequence ID" value="ESU43227.1"/>
    <property type="molecule type" value="Genomic_DNA"/>
</dbReference>
<evidence type="ECO:0000313" key="2">
    <source>
        <dbReference type="EMBL" id="ESU43227.1"/>
    </source>
</evidence>
<evidence type="ECO:0000256" key="1">
    <source>
        <dbReference type="SAM" id="MobiDB-lite"/>
    </source>
</evidence>
<feature type="compositionally biased region" description="Basic and acidic residues" evidence="1">
    <location>
        <begin position="91"/>
        <end position="106"/>
    </location>
</feature>
<organism evidence="2 3">
    <name type="scientific">Giardia intestinalis</name>
    <name type="common">Giardia lamblia</name>
    <dbReference type="NCBI Taxonomy" id="5741"/>
    <lineage>
        <taxon>Eukaryota</taxon>
        <taxon>Metamonada</taxon>
        <taxon>Diplomonadida</taxon>
        <taxon>Hexamitidae</taxon>
        <taxon>Giardiinae</taxon>
        <taxon>Giardia</taxon>
    </lineage>
</organism>
<feature type="region of interest" description="Disordered" evidence="1">
    <location>
        <begin position="1"/>
        <end position="146"/>
    </location>
</feature>
<dbReference type="AlphaFoldDB" id="V6TXZ9"/>
<dbReference type="VEuPathDB" id="GiardiaDB:QR46_1155"/>